<dbReference type="RefSeq" id="WP_062065914.1">
    <property type="nucleotide sequence ID" value="NZ_CP013264.1"/>
</dbReference>
<feature type="domain" description="Hypervirulence associated protein TUDOR" evidence="1">
    <location>
        <begin position="8"/>
        <end position="69"/>
    </location>
</feature>
<dbReference type="AlphaFoldDB" id="A0A0S3F0U1"/>
<dbReference type="OrthoDB" id="283968at2"/>
<dbReference type="Proteomes" id="UP000056968">
    <property type="component" value="Chromosome"/>
</dbReference>
<dbReference type="EMBL" id="CP013264">
    <property type="protein sequence ID" value="ALR21288.1"/>
    <property type="molecule type" value="Genomic_DNA"/>
</dbReference>
<name>A0A0S3F0U1_9SPHN</name>
<protein>
    <recommendedName>
        <fullName evidence="1">Hypervirulence associated protein TUDOR domain-containing protein</fullName>
    </recommendedName>
</protein>
<keyword evidence="3" id="KW-1185">Reference proteome</keyword>
<organism evidence="2 3">
    <name type="scientific">Sphingobium baderi</name>
    <dbReference type="NCBI Taxonomy" id="1332080"/>
    <lineage>
        <taxon>Bacteria</taxon>
        <taxon>Pseudomonadati</taxon>
        <taxon>Pseudomonadota</taxon>
        <taxon>Alphaproteobacteria</taxon>
        <taxon>Sphingomonadales</taxon>
        <taxon>Sphingomonadaceae</taxon>
        <taxon>Sphingobium</taxon>
    </lineage>
</organism>
<dbReference type="STRING" id="1332080.ATN00_14325"/>
<dbReference type="KEGG" id="sbd:ATN00_14325"/>
<evidence type="ECO:0000313" key="2">
    <source>
        <dbReference type="EMBL" id="ALR21288.1"/>
    </source>
</evidence>
<evidence type="ECO:0000259" key="1">
    <source>
        <dbReference type="Pfam" id="PF11160"/>
    </source>
</evidence>
<evidence type="ECO:0000313" key="3">
    <source>
        <dbReference type="Proteomes" id="UP000056968"/>
    </source>
</evidence>
<accession>A0A0S3F0U1</accession>
<dbReference type="InterPro" id="IPR021331">
    <property type="entry name" value="Hva1_TUDOR"/>
</dbReference>
<dbReference type="Pfam" id="PF11160">
    <property type="entry name" value="Hva1_TUDOR"/>
    <property type="match status" value="1"/>
</dbReference>
<reference evidence="2 3" key="1">
    <citation type="submission" date="2015-11" db="EMBL/GenBank/DDBJ databases">
        <title>A Two-component Flavoprotein Monooxygenase System MeaXY Responsible for para-Hydroxylation of 2-Methyl-6-ethylaniline and 2,6-Diethylaniline in Sphingobium baderi DE-13.</title>
        <authorList>
            <person name="Cheng M."/>
            <person name="Meng Q."/>
            <person name="Yang Y."/>
            <person name="Chu C."/>
            <person name="Yan X."/>
            <person name="He J."/>
            <person name="Li S."/>
        </authorList>
    </citation>
    <scope>NUCLEOTIDE SEQUENCE [LARGE SCALE GENOMIC DNA]</scope>
    <source>
        <strain evidence="2 3">DE-13</strain>
    </source>
</reference>
<proteinExistence type="predicted"/>
<gene>
    <name evidence="2" type="ORF">ATN00_14325</name>
</gene>
<sequence length="72" mass="8212">MPDRLHKGMRVRWNWGQGVGRGRIAACFDHQVEYRIEGMQVRRNGSRQNPACLVITDTGSEVLKLWSELSAS</sequence>